<reference evidence="1 2" key="1">
    <citation type="submission" date="2019-02" db="EMBL/GenBank/DDBJ databases">
        <title>Deep-cultivation of Planctomycetes and their phenomic and genomic characterization uncovers novel biology.</title>
        <authorList>
            <person name="Wiegand S."/>
            <person name="Jogler M."/>
            <person name="Boedeker C."/>
            <person name="Pinto D."/>
            <person name="Vollmers J."/>
            <person name="Rivas-Marin E."/>
            <person name="Kohn T."/>
            <person name="Peeters S.H."/>
            <person name="Heuer A."/>
            <person name="Rast P."/>
            <person name="Oberbeckmann S."/>
            <person name="Bunk B."/>
            <person name="Jeske O."/>
            <person name="Meyerdierks A."/>
            <person name="Storesund J.E."/>
            <person name="Kallscheuer N."/>
            <person name="Luecker S."/>
            <person name="Lage O.M."/>
            <person name="Pohl T."/>
            <person name="Merkel B.J."/>
            <person name="Hornburger P."/>
            <person name="Mueller R.-W."/>
            <person name="Bruemmer F."/>
            <person name="Labrenz M."/>
            <person name="Spormann A.M."/>
            <person name="Op den Camp H."/>
            <person name="Overmann J."/>
            <person name="Amann R."/>
            <person name="Jetten M.S.M."/>
            <person name="Mascher T."/>
            <person name="Medema M.H."/>
            <person name="Devos D.P."/>
            <person name="Kaster A.-K."/>
            <person name="Ovreas L."/>
            <person name="Rohde M."/>
            <person name="Galperin M.Y."/>
            <person name="Jogler C."/>
        </authorList>
    </citation>
    <scope>NUCLEOTIDE SEQUENCE [LARGE SCALE GENOMIC DNA]</scope>
    <source>
        <strain evidence="1 2">K23_9</strain>
    </source>
</reference>
<sequence>MKQLLSIAIGIACCSVVEAGLQTRIDLPTPSSQGSNVESSEVYEYVPLAEQVFPETPDSQLLRKSKFQSQVNWLLKRQRQSSKWEERQRKLYERIRQQKLLENAEQKSK</sequence>
<name>A0A517NLR7_9BACT</name>
<keyword evidence="2" id="KW-1185">Reference proteome</keyword>
<protein>
    <submittedName>
        <fullName evidence="1">Uncharacterized protein</fullName>
    </submittedName>
</protein>
<dbReference type="RefSeq" id="WP_145415684.1">
    <property type="nucleotide sequence ID" value="NZ_CP036526.1"/>
</dbReference>
<evidence type="ECO:0000313" key="1">
    <source>
        <dbReference type="EMBL" id="QDT08080.1"/>
    </source>
</evidence>
<dbReference type="EMBL" id="CP036526">
    <property type="protein sequence ID" value="QDT08080.1"/>
    <property type="molecule type" value="Genomic_DNA"/>
</dbReference>
<dbReference type="Proteomes" id="UP000319817">
    <property type="component" value="Chromosome"/>
</dbReference>
<proteinExistence type="predicted"/>
<gene>
    <name evidence="1" type="ORF">K239x_00090</name>
</gene>
<organism evidence="1 2">
    <name type="scientific">Stieleria marina</name>
    <dbReference type="NCBI Taxonomy" id="1930275"/>
    <lineage>
        <taxon>Bacteria</taxon>
        <taxon>Pseudomonadati</taxon>
        <taxon>Planctomycetota</taxon>
        <taxon>Planctomycetia</taxon>
        <taxon>Pirellulales</taxon>
        <taxon>Pirellulaceae</taxon>
        <taxon>Stieleria</taxon>
    </lineage>
</organism>
<accession>A0A517NLR7</accession>
<dbReference type="AlphaFoldDB" id="A0A517NLR7"/>
<evidence type="ECO:0000313" key="2">
    <source>
        <dbReference type="Proteomes" id="UP000319817"/>
    </source>
</evidence>